<comment type="similarity">
    <text evidence="1">Belongs to the GSP E family.</text>
</comment>
<dbReference type="Pfam" id="PF00437">
    <property type="entry name" value="T2SSE"/>
    <property type="match status" value="1"/>
</dbReference>
<dbReference type="EMBL" id="JARTLI010000027">
    <property type="protein sequence ID" value="MED5052553.1"/>
    <property type="molecule type" value="Genomic_DNA"/>
</dbReference>
<dbReference type="PANTHER" id="PTHR30486:SF6">
    <property type="entry name" value="TYPE IV PILUS RETRACTATION ATPASE PILT"/>
    <property type="match status" value="1"/>
</dbReference>
<name>A0ABD5IWI3_9BACL</name>
<accession>A0ABD5IWI3</accession>
<feature type="domain" description="Bacterial type II secretion system protein E" evidence="2">
    <location>
        <begin position="199"/>
        <end position="371"/>
    </location>
</feature>
<dbReference type="CDD" id="cd01130">
    <property type="entry name" value="VirB11-like_ATPase"/>
    <property type="match status" value="1"/>
</dbReference>
<comment type="caution">
    <text evidence="3">The sequence shown here is derived from an EMBL/GenBank/DDBJ whole genome shotgun (WGS) entry which is preliminary data.</text>
</comment>
<organism evidence="3 4">
    <name type="scientific">Anoxybacteroides rupiense</name>
    <dbReference type="NCBI Taxonomy" id="311460"/>
    <lineage>
        <taxon>Bacteria</taxon>
        <taxon>Bacillati</taxon>
        <taxon>Bacillota</taxon>
        <taxon>Bacilli</taxon>
        <taxon>Bacillales</taxon>
        <taxon>Anoxybacillaceae</taxon>
        <taxon>Anoxybacteroides</taxon>
    </lineage>
</organism>
<dbReference type="SUPFAM" id="SSF52540">
    <property type="entry name" value="P-loop containing nucleoside triphosphate hydrolases"/>
    <property type="match status" value="1"/>
</dbReference>
<dbReference type="Gene3D" id="3.30.450.380">
    <property type="match status" value="1"/>
</dbReference>
<evidence type="ECO:0000313" key="4">
    <source>
        <dbReference type="Proteomes" id="UP001339962"/>
    </source>
</evidence>
<protein>
    <submittedName>
        <fullName evidence="3">ATPase, T2SS/T4P/T4SS family</fullName>
    </submittedName>
</protein>
<sequence>MNHIYNQLQEYEAIIRKNHIDLYQFSYQTRMKNVRKIVISSQSQVNKIIDEVRTYLINETEKRQLLQFSFMDQDKREALKREVKNYIQANEKVVPGISAEELLEFIMHELTGFGIIQPLIEREEITDIFINGRKEIRYIDVNGKEHKYNSKMETEEELLGLAYKITNTAGEAFSTAKPYAECSFPFIRISISKGDISGLGTSITIRKAAPYLRATEERLISTGQATKEMLDLMEAAVKADCTILICGPTGCGKTEFMKYMAGFIPDDERTLVIEDDPELFLELLYPEKHIFSKHGRRTEDKNNNIDLAKLMKLGLREFPKRLILGESRGAEAWDMIEFFNTGHGGYTGIHAPSARRAVKRLVQMCQRADENLMSEHTLYSIIMDVFDLIVVLNSFEGQRYIVEISEPIGYENGNVMMNHIFKLNEGKHQQIGYISEELLQKFKNRNIPKHLYESLISPNREVIGVV</sequence>
<evidence type="ECO:0000256" key="1">
    <source>
        <dbReference type="ARBA" id="ARBA00006611"/>
    </source>
</evidence>
<dbReference type="RefSeq" id="WP_328218745.1">
    <property type="nucleotide sequence ID" value="NZ_JARTLI010000027.1"/>
</dbReference>
<evidence type="ECO:0000313" key="3">
    <source>
        <dbReference type="EMBL" id="MED5052553.1"/>
    </source>
</evidence>
<reference evidence="3 4" key="1">
    <citation type="submission" date="2023-03" db="EMBL/GenBank/DDBJ databases">
        <title>Bacillus Genome Sequencing.</title>
        <authorList>
            <person name="Dunlap C."/>
        </authorList>
    </citation>
    <scope>NUCLEOTIDE SEQUENCE [LARGE SCALE GENOMIC DNA]</scope>
    <source>
        <strain evidence="3 4">NRS-38</strain>
    </source>
</reference>
<dbReference type="Proteomes" id="UP001339962">
    <property type="component" value="Unassembled WGS sequence"/>
</dbReference>
<proteinExistence type="inferred from homology"/>
<dbReference type="PANTHER" id="PTHR30486">
    <property type="entry name" value="TWITCHING MOTILITY PROTEIN PILT"/>
    <property type="match status" value="1"/>
</dbReference>
<dbReference type="InterPro" id="IPR050921">
    <property type="entry name" value="T4SS_GSP_E_ATPase"/>
</dbReference>
<gene>
    <name evidence="3" type="ORF">P9850_12070</name>
</gene>
<dbReference type="InterPro" id="IPR027417">
    <property type="entry name" value="P-loop_NTPase"/>
</dbReference>
<dbReference type="InterPro" id="IPR001482">
    <property type="entry name" value="T2SS/T4SS_dom"/>
</dbReference>
<evidence type="ECO:0000259" key="2">
    <source>
        <dbReference type="Pfam" id="PF00437"/>
    </source>
</evidence>
<dbReference type="AlphaFoldDB" id="A0ABD5IWI3"/>
<dbReference type="Gene3D" id="3.40.50.300">
    <property type="entry name" value="P-loop containing nucleotide triphosphate hydrolases"/>
    <property type="match status" value="1"/>
</dbReference>